<gene>
    <name evidence="1" type="ORF">DFO77_1415</name>
</gene>
<reference evidence="1 2" key="1">
    <citation type="submission" date="2018-07" db="EMBL/GenBank/DDBJ databases">
        <title>Freshwater and sediment microbial communities from various areas in North America, analyzing microbe dynamics in response to fracking.</title>
        <authorList>
            <person name="Lamendella R."/>
        </authorList>
    </citation>
    <scope>NUCLEOTIDE SEQUENCE [LARGE SCALE GENOMIC DNA]</scope>
    <source>
        <strain evidence="1 2">160A</strain>
    </source>
</reference>
<protein>
    <submittedName>
        <fullName evidence="1">Uncharacterized protein</fullName>
    </submittedName>
</protein>
<organism evidence="1 2">
    <name type="scientific">Marinilabilia salmonicolor</name>
    <dbReference type="NCBI Taxonomy" id="989"/>
    <lineage>
        <taxon>Bacteria</taxon>
        <taxon>Pseudomonadati</taxon>
        <taxon>Bacteroidota</taxon>
        <taxon>Bacteroidia</taxon>
        <taxon>Marinilabiliales</taxon>
        <taxon>Marinilabiliaceae</taxon>
        <taxon>Marinilabilia</taxon>
    </lineage>
</organism>
<keyword evidence="2" id="KW-1185">Reference proteome</keyword>
<proteinExistence type="predicted"/>
<name>A0A2T0WZ79_9BACT</name>
<comment type="caution">
    <text evidence="1">The sequence shown here is derived from an EMBL/GenBank/DDBJ whole genome shotgun (WGS) entry which is preliminary data.</text>
</comment>
<dbReference type="Proteomes" id="UP000252733">
    <property type="component" value="Unassembled WGS sequence"/>
</dbReference>
<dbReference type="AlphaFoldDB" id="A0A2T0WZ79"/>
<sequence length="52" mass="5769">MLLSGKSSVAKAIKLFFQSSVKEINVLDYQNLFATAADRDTGFIKMTIGDKR</sequence>
<evidence type="ECO:0000313" key="2">
    <source>
        <dbReference type="Proteomes" id="UP000252733"/>
    </source>
</evidence>
<evidence type="ECO:0000313" key="1">
    <source>
        <dbReference type="EMBL" id="RCW26086.1"/>
    </source>
</evidence>
<accession>A0A2T0WZ79</accession>
<dbReference type="EMBL" id="QPIZ01000041">
    <property type="protein sequence ID" value="RCW26086.1"/>
    <property type="molecule type" value="Genomic_DNA"/>
</dbReference>